<keyword evidence="2" id="KW-1003">Cell membrane</keyword>
<dbReference type="InterPro" id="IPR036259">
    <property type="entry name" value="MFS_trans_sf"/>
</dbReference>
<keyword evidence="5 6" id="KW-0472">Membrane</keyword>
<dbReference type="InterPro" id="IPR020846">
    <property type="entry name" value="MFS_dom"/>
</dbReference>
<feature type="transmembrane region" description="Helical" evidence="6">
    <location>
        <begin position="301"/>
        <end position="324"/>
    </location>
</feature>
<dbReference type="SUPFAM" id="SSF103473">
    <property type="entry name" value="MFS general substrate transporter"/>
    <property type="match status" value="1"/>
</dbReference>
<feature type="transmembrane region" description="Helical" evidence="6">
    <location>
        <begin position="244"/>
        <end position="264"/>
    </location>
</feature>
<keyword evidence="4 6" id="KW-1133">Transmembrane helix</keyword>
<feature type="transmembrane region" description="Helical" evidence="6">
    <location>
        <begin position="167"/>
        <end position="188"/>
    </location>
</feature>
<dbReference type="Gene3D" id="1.20.1250.20">
    <property type="entry name" value="MFS general substrate transporter like domains"/>
    <property type="match status" value="1"/>
</dbReference>
<comment type="caution">
    <text evidence="8">The sequence shown here is derived from an EMBL/GenBank/DDBJ whole genome shotgun (WGS) entry which is preliminary data.</text>
</comment>
<keyword evidence="3 6" id="KW-0812">Transmembrane</keyword>
<feature type="transmembrane region" description="Helical" evidence="6">
    <location>
        <begin position="44"/>
        <end position="67"/>
    </location>
</feature>
<evidence type="ECO:0000313" key="8">
    <source>
        <dbReference type="EMBL" id="NML38176.1"/>
    </source>
</evidence>
<keyword evidence="9" id="KW-1185">Reference proteome</keyword>
<feature type="transmembrane region" description="Helical" evidence="6">
    <location>
        <begin position="12"/>
        <end position="38"/>
    </location>
</feature>
<evidence type="ECO:0000259" key="7">
    <source>
        <dbReference type="PROSITE" id="PS50850"/>
    </source>
</evidence>
<dbReference type="AlphaFoldDB" id="A0A848GIU5"/>
<dbReference type="EMBL" id="JABBGC010000001">
    <property type="protein sequence ID" value="NML38176.1"/>
    <property type="molecule type" value="Genomic_DNA"/>
</dbReference>
<dbReference type="Pfam" id="PF07690">
    <property type="entry name" value="MFS_1"/>
    <property type="match status" value="1"/>
</dbReference>
<dbReference type="PANTHER" id="PTHR43124:SF8">
    <property type="entry name" value="INNER MEMBRANE TRANSPORT PROTEIN YDHP"/>
    <property type="match status" value="1"/>
</dbReference>
<feature type="transmembrane region" description="Helical" evidence="6">
    <location>
        <begin position="336"/>
        <end position="361"/>
    </location>
</feature>
<gene>
    <name evidence="8" type="ORF">HHL17_13300</name>
</gene>
<feature type="transmembrane region" description="Helical" evidence="6">
    <location>
        <begin position="79"/>
        <end position="102"/>
    </location>
</feature>
<feature type="domain" description="Major facilitator superfamily (MFS) profile" evidence="7">
    <location>
        <begin position="13"/>
        <end position="381"/>
    </location>
</feature>
<organism evidence="8 9">
    <name type="scientific">Chitinophaga fulva</name>
    <dbReference type="NCBI Taxonomy" id="2728842"/>
    <lineage>
        <taxon>Bacteria</taxon>
        <taxon>Pseudomonadati</taxon>
        <taxon>Bacteroidota</taxon>
        <taxon>Chitinophagia</taxon>
        <taxon>Chitinophagales</taxon>
        <taxon>Chitinophagaceae</taxon>
        <taxon>Chitinophaga</taxon>
    </lineage>
</organism>
<dbReference type="PROSITE" id="PS50850">
    <property type="entry name" value="MFS"/>
    <property type="match status" value="1"/>
</dbReference>
<name>A0A848GIU5_9BACT</name>
<evidence type="ECO:0000256" key="3">
    <source>
        <dbReference type="ARBA" id="ARBA00022692"/>
    </source>
</evidence>
<proteinExistence type="predicted"/>
<feature type="transmembrane region" description="Helical" evidence="6">
    <location>
        <begin position="276"/>
        <end position="295"/>
    </location>
</feature>
<dbReference type="PANTHER" id="PTHR43124">
    <property type="entry name" value="PURINE EFFLUX PUMP PBUE"/>
    <property type="match status" value="1"/>
</dbReference>
<evidence type="ECO:0000256" key="6">
    <source>
        <dbReference type="SAM" id="Phobius"/>
    </source>
</evidence>
<dbReference type="RefSeq" id="WP_169225196.1">
    <property type="nucleotide sequence ID" value="NZ_JABBGC010000001.1"/>
</dbReference>
<evidence type="ECO:0000313" key="9">
    <source>
        <dbReference type="Proteomes" id="UP000583266"/>
    </source>
</evidence>
<feature type="transmembrane region" description="Helical" evidence="6">
    <location>
        <begin position="108"/>
        <end position="126"/>
    </location>
</feature>
<reference evidence="8 9" key="1">
    <citation type="submission" date="2020-04" db="EMBL/GenBank/DDBJ databases">
        <title>Chitinophaga sp. G-6-1-13 sp. nov., isolated from soil.</title>
        <authorList>
            <person name="Dahal R.H."/>
            <person name="Chaudhary D.K."/>
        </authorList>
    </citation>
    <scope>NUCLEOTIDE SEQUENCE [LARGE SCALE GENOMIC DNA]</scope>
    <source>
        <strain evidence="8 9">G-6-1-13</strain>
    </source>
</reference>
<sequence>MTGQPSSSKIPFAIWSLTFCAFAIGTTEFVLVGLLPAIANDLAISISSTGTLVTLYALGVAIGGPVFTALTGKTDHRKLLLVTIAVFITGNAIAFFANNILLLQISRVITGTTHGVFFAYAVVIAGNMVSPNRKATTIALVFAGLMISTVVGVPLGTYIGSSYGWKMTFLAIIVWGLAALIVLSFSIPKQPKPTDTLKLKDLPKVLKNRAVLIVLLANIFAYTGTFVLFTYLSPVLENITGFSLGTINYILLVFGIGVALGNIVGGHISNHRPSKVLVFLFLFHAIILFILSFVMMSQSVIIVALLLFGFFAYSNVPALQLLAVKFSESKFPGSGGIASALSVSAFNIGAAAGSFIGGMVVDSSLSLKATPWIGGIFVVVA</sequence>
<evidence type="ECO:0000256" key="5">
    <source>
        <dbReference type="ARBA" id="ARBA00023136"/>
    </source>
</evidence>
<feature type="transmembrane region" description="Helical" evidence="6">
    <location>
        <begin position="209"/>
        <end position="232"/>
    </location>
</feature>
<feature type="transmembrane region" description="Helical" evidence="6">
    <location>
        <begin position="138"/>
        <end position="161"/>
    </location>
</feature>
<evidence type="ECO:0000256" key="1">
    <source>
        <dbReference type="ARBA" id="ARBA00004651"/>
    </source>
</evidence>
<accession>A0A848GIU5</accession>
<dbReference type="CDD" id="cd17324">
    <property type="entry name" value="MFS_NepI_like"/>
    <property type="match status" value="1"/>
</dbReference>
<dbReference type="GO" id="GO:0022857">
    <property type="term" value="F:transmembrane transporter activity"/>
    <property type="evidence" value="ECO:0007669"/>
    <property type="project" value="InterPro"/>
</dbReference>
<comment type="subcellular location">
    <subcellularLocation>
        <location evidence="1">Cell membrane</location>
        <topology evidence="1">Multi-pass membrane protein</topology>
    </subcellularLocation>
</comment>
<dbReference type="Proteomes" id="UP000583266">
    <property type="component" value="Unassembled WGS sequence"/>
</dbReference>
<dbReference type="InterPro" id="IPR050189">
    <property type="entry name" value="MFS_Efflux_Transporters"/>
</dbReference>
<evidence type="ECO:0000256" key="2">
    <source>
        <dbReference type="ARBA" id="ARBA00022475"/>
    </source>
</evidence>
<dbReference type="GO" id="GO:0005886">
    <property type="term" value="C:plasma membrane"/>
    <property type="evidence" value="ECO:0007669"/>
    <property type="project" value="UniProtKB-SubCell"/>
</dbReference>
<evidence type="ECO:0000256" key="4">
    <source>
        <dbReference type="ARBA" id="ARBA00022989"/>
    </source>
</evidence>
<protein>
    <submittedName>
        <fullName evidence="8">MFS transporter</fullName>
    </submittedName>
</protein>
<dbReference type="InterPro" id="IPR011701">
    <property type="entry name" value="MFS"/>
</dbReference>